<dbReference type="PRINTS" id="PR02086">
    <property type="entry name" value="PUTNUCHARBI1"/>
</dbReference>
<dbReference type="AlphaFoldDB" id="A0ABD0XHB6"/>
<keyword evidence="2" id="KW-0479">Metal-binding</keyword>
<proteinExistence type="predicted"/>
<gene>
    <name evidence="4" type="ORF">UPYG_G00005530</name>
</gene>
<dbReference type="Proteomes" id="UP001557470">
    <property type="component" value="Unassembled WGS sequence"/>
</dbReference>
<evidence type="ECO:0000313" key="5">
    <source>
        <dbReference type="Proteomes" id="UP001557470"/>
    </source>
</evidence>
<reference evidence="4 5" key="1">
    <citation type="submission" date="2024-06" db="EMBL/GenBank/DDBJ databases">
        <authorList>
            <person name="Pan Q."/>
            <person name="Wen M."/>
            <person name="Jouanno E."/>
            <person name="Zahm M."/>
            <person name="Klopp C."/>
            <person name="Cabau C."/>
            <person name="Louis A."/>
            <person name="Berthelot C."/>
            <person name="Parey E."/>
            <person name="Roest Crollius H."/>
            <person name="Montfort J."/>
            <person name="Robinson-Rechavi M."/>
            <person name="Bouchez O."/>
            <person name="Lampietro C."/>
            <person name="Lopez Roques C."/>
            <person name="Donnadieu C."/>
            <person name="Postlethwait J."/>
            <person name="Bobe J."/>
            <person name="Verreycken H."/>
            <person name="Guiguen Y."/>
        </authorList>
    </citation>
    <scope>NUCLEOTIDE SEQUENCE [LARGE SCALE GENOMIC DNA]</scope>
    <source>
        <strain evidence="4">Up_M1</strain>
        <tissue evidence="4">Testis</tissue>
    </source>
</reference>
<name>A0ABD0XHB6_UMBPY</name>
<dbReference type="InterPro" id="IPR027806">
    <property type="entry name" value="HARBI1_dom"/>
</dbReference>
<evidence type="ECO:0000256" key="1">
    <source>
        <dbReference type="ARBA" id="ARBA00001968"/>
    </source>
</evidence>
<evidence type="ECO:0000313" key="4">
    <source>
        <dbReference type="EMBL" id="KAL1020848.1"/>
    </source>
</evidence>
<dbReference type="InterPro" id="IPR026103">
    <property type="entry name" value="HARBI1_animal"/>
</dbReference>
<dbReference type="Pfam" id="PF13359">
    <property type="entry name" value="DDE_Tnp_4"/>
    <property type="match status" value="1"/>
</dbReference>
<evidence type="ECO:0000259" key="3">
    <source>
        <dbReference type="Pfam" id="PF13359"/>
    </source>
</evidence>
<organism evidence="4 5">
    <name type="scientific">Umbra pygmaea</name>
    <name type="common">Eastern mudminnow</name>
    <dbReference type="NCBI Taxonomy" id="75934"/>
    <lineage>
        <taxon>Eukaryota</taxon>
        <taxon>Metazoa</taxon>
        <taxon>Chordata</taxon>
        <taxon>Craniata</taxon>
        <taxon>Vertebrata</taxon>
        <taxon>Euteleostomi</taxon>
        <taxon>Actinopterygii</taxon>
        <taxon>Neopterygii</taxon>
        <taxon>Teleostei</taxon>
        <taxon>Protacanthopterygii</taxon>
        <taxon>Esociformes</taxon>
        <taxon>Umbridae</taxon>
        <taxon>Umbra</taxon>
    </lineage>
</organism>
<dbReference type="EMBL" id="JAGEUA010000001">
    <property type="protein sequence ID" value="KAL1020848.1"/>
    <property type="molecule type" value="Genomic_DNA"/>
</dbReference>
<sequence>MPFQCRFKCFSRWGCWRRALFSVSLLIGLASYNPPSAKRCLLFYVPSSGNPVNTFPYTVAQQVEVKQVLFADNGFPNTIGAVDCTHVAIEAPSLNEFNYVNRKAFHSVKVQIICNTHKMLLNVVERWPGGTNDSFILQNSNVGLRLQDGDIQDGRLIAKYCVSWLYFPLMYYSIYLYDSVFVGDRGYPLKQWLMTPLTNPVTAQESL</sequence>
<accession>A0ABD0XHB6</accession>
<dbReference type="GO" id="GO:0046872">
    <property type="term" value="F:metal ion binding"/>
    <property type="evidence" value="ECO:0007669"/>
    <property type="project" value="UniProtKB-KW"/>
</dbReference>
<comment type="cofactor">
    <cofactor evidence="1">
        <name>a divalent metal cation</name>
        <dbReference type="ChEBI" id="CHEBI:60240"/>
    </cofactor>
</comment>
<protein>
    <recommendedName>
        <fullName evidence="3">DDE Tnp4 domain-containing protein</fullName>
    </recommendedName>
</protein>
<evidence type="ECO:0000256" key="2">
    <source>
        <dbReference type="ARBA" id="ARBA00022723"/>
    </source>
</evidence>
<comment type="caution">
    <text evidence="4">The sequence shown here is derived from an EMBL/GenBank/DDBJ whole genome shotgun (WGS) entry which is preliminary data.</text>
</comment>
<feature type="domain" description="DDE Tnp4" evidence="3">
    <location>
        <begin position="82"/>
        <end position="199"/>
    </location>
</feature>
<keyword evidence="5" id="KW-1185">Reference proteome</keyword>